<name>A0A0M0K7U6_9EUKA</name>
<evidence type="ECO:0000256" key="2">
    <source>
        <dbReference type="ARBA" id="ARBA00009773"/>
    </source>
</evidence>
<feature type="transmembrane region" description="Helical" evidence="6">
    <location>
        <begin position="283"/>
        <end position="304"/>
    </location>
</feature>
<reference evidence="8" key="1">
    <citation type="journal article" date="2015" name="PLoS Genet.">
        <title>Genome Sequence and Transcriptome Analyses of Chrysochromulina tobin: Metabolic Tools for Enhanced Algal Fitness in the Prominent Order Prymnesiales (Haptophyceae).</title>
        <authorList>
            <person name="Hovde B.T."/>
            <person name="Deodato C.R."/>
            <person name="Hunsperger H.M."/>
            <person name="Ryken S.A."/>
            <person name="Yost W."/>
            <person name="Jha R.K."/>
            <person name="Patterson J."/>
            <person name="Monnat R.J. Jr."/>
            <person name="Barlow S.B."/>
            <person name="Starkenburg S.R."/>
            <person name="Cattolico R.A."/>
        </authorList>
    </citation>
    <scope>NUCLEOTIDE SEQUENCE</scope>
    <source>
        <strain evidence="8">CCMP291</strain>
    </source>
</reference>
<evidence type="ECO:0000313" key="8">
    <source>
        <dbReference type="Proteomes" id="UP000037460"/>
    </source>
</evidence>
<keyword evidence="8" id="KW-1185">Reference proteome</keyword>
<evidence type="ECO:0000256" key="6">
    <source>
        <dbReference type="SAM" id="Phobius"/>
    </source>
</evidence>
<evidence type="ECO:0000256" key="3">
    <source>
        <dbReference type="ARBA" id="ARBA00022692"/>
    </source>
</evidence>
<feature type="transmembrane region" description="Helical" evidence="6">
    <location>
        <begin position="56"/>
        <end position="78"/>
    </location>
</feature>
<comment type="similarity">
    <text evidence="2">Belongs to the autoinducer-2 exporter (AI-2E) (TC 2.A.86) family.</text>
</comment>
<evidence type="ECO:0000256" key="4">
    <source>
        <dbReference type="ARBA" id="ARBA00022989"/>
    </source>
</evidence>
<dbReference type="Proteomes" id="UP000037460">
    <property type="component" value="Unassembled WGS sequence"/>
</dbReference>
<dbReference type="EMBL" id="JWZX01001139">
    <property type="protein sequence ID" value="KOO34672.1"/>
    <property type="molecule type" value="Genomic_DNA"/>
</dbReference>
<evidence type="ECO:0000313" key="7">
    <source>
        <dbReference type="EMBL" id="KOO34672.1"/>
    </source>
</evidence>
<protein>
    <submittedName>
        <fullName evidence="7">Membrane protein-a permease</fullName>
    </submittedName>
</protein>
<keyword evidence="3 6" id="KW-0812">Transmembrane</keyword>
<dbReference type="AlphaFoldDB" id="A0A0M0K7U6"/>
<accession>A0A0M0K7U6</accession>
<dbReference type="Pfam" id="PF01594">
    <property type="entry name" value="AI-2E_transport"/>
    <property type="match status" value="1"/>
</dbReference>
<dbReference type="OrthoDB" id="415056at2759"/>
<evidence type="ECO:0000256" key="1">
    <source>
        <dbReference type="ARBA" id="ARBA00004141"/>
    </source>
</evidence>
<dbReference type="InterPro" id="IPR002549">
    <property type="entry name" value="AI-2E-like"/>
</dbReference>
<feature type="transmembrane region" description="Helical" evidence="6">
    <location>
        <begin position="22"/>
        <end position="44"/>
    </location>
</feature>
<dbReference type="GO" id="GO:0016020">
    <property type="term" value="C:membrane"/>
    <property type="evidence" value="ECO:0007669"/>
    <property type="project" value="UniProtKB-SubCell"/>
</dbReference>
<keyword evidence="5 6" id="KW-0472">Membrane</keyword>
<evidence type="ECO:0000256" key="5">
    <source>
        <dbReference type="ARBA" id="ARBA00023136"/>
    </source>
</evidence>
<feature type="transmembrane region" description="Helical" evidence="6">
    <location>
        <begin position="187"/>
        <end position="212"/>
    </location>
</feature>
<sequence length="305" mass="33306">MGEAITALGVIAAGMYYLKDVLIPFLLALALKYLLTPLIDCLACQDMKCRFRLPRALAVLLAILVAFLGMVVLALILARSLSTFKSKSDFYGYRVQQLALREYITLRDFLPSDMKRSLDHLNVSAEINKALAEIKIGNLILDLLGTAGALAETVLYVTLILMFLLVGHGPADEAQRSGLMAKIDKQIFVYIRGKIGLSLLVAVLNCTIYFLIGLELWLVFGVLAFFLSFIPAIGLAISVCLPMPIVILDPSFTFWPTLFAFWGPVVAVTLVKDVLEPLVLGNATSLQPVAVVLAIMLFGSVWGIP</sequence>
<feature type="non-terminal residue" evidence="7">
    <location>
        <position position="305"/>
    </location>
</feature>
<comment type="caution">
    <text evidence="7">The sequence shown here is derived from an EMBL/GenBank/DDBJ whole genome shotgun (WGS) entry which is preliminary data.</text>
</comment>
<keyword evidence="4 6" id="KW-1133">Transmembrane helix</keyword>
<organism evidence="7 8">
    <name type="scientific">Chrysochromulina tobinii</name>
    <dbReference type="NCBI Taxonomy" id="1460289"/>
    <lineage>
        <taxon>Eukaryota</taxon>
        <taxon>Haptista</taxon>
        <taxon>Haptophyta</taxon>
        <taxon>Prymnesiophyceae</taxon>
        <taxon>Prymnesiales</taxon>
        <taxon>Chrysochromulinaceae</taxon>
        <taxon>Chrysochromulina</taxon>
    </lineage>
</organism>
<feature type="transmembrane region" description="Helical" evidence="6">
    <location>
        <begin position="143"/>
        <end position="166"/>
    </location>
</feature>
<feature type="transmembrane region" description="Helical" evidence="6">
    <location>
        <begin position="218"/>
        <end position="241"/>
    </location>
</feature>
<comment type="subcellular location">
    <subcellularLocation>
        <location evidence="1">Membrane</location>
        <topology evidence="1">Multi-pass membrane protein</topology>
    </subcellularLocation>
</comment>
<proteinExistence type="inferred from homology"/>
<feature type="transmembrane region" description="Helical" evidence="6">
    <location>
        <begin position="253"/>
        <end position="271"/>
    </location>
</feature>
<gene>
    <name evidence="7" type="ORF">Ctob_009285</name>
</gene>